<dbReference type="SMART" id="SM00534">
    <property type="entry name" value="MUTSac"/>
    <property type="match status" value="1"/>
</dbReference>
<dbReference type="InterPro" id="IPR007696">
    <property type="entry name" value="DNA_mismatch_repair_MutS_core"/>
</dbReference>
<feature type="compositionally biased region" description="Basic and acidic residues" evidence="8">
    <location>
        <begin position="75"/>
        <end position="87"/>
    </location>
</feature>
<keyword evidence="5 6" id="KW-0238">DNA-binding</keyword>
<evidence type="ECO:0000256" key="1">
    <source>
        <dbReference type="ARBA" id="ARBA00006271"/>
    </source>
</evidence>
<accession>A0ABR1F932</accession>
<dbReference type="SMART" id="SM00533">
    <property type="entry name" value="MUTSd"/>
    <property type="match status" value="1"/>
</dbReference>
<evidence type="ECO:0000256" key="3">
    <source>
        <dbReference type="ARBA" id="ARBA00022763"/>
    </source>
</evidence>
<feature type="compositionally biased region" description="Polar residues" evidence="8">
    <location>
        <begin position="237"/>
        <end position="247"/>
    </location>
</feature>
<feature type="region of interest" description="Disordered" evidence="8">
    <location>
        <begin position="1"/>
        <end position="247"/>
    </location>
</feature>
<dbReference type="Gene3D" id="3.40.50.300">
    <property type="entry name" value="P-loop containing nucleotide triphosphate hydrolases"/>
    <property type="match status" value="1"/>
</dbReference>
<evidence type="ECO:0000259" key="9">
    <source>
        <dbReference type="PROSITE" id="PS00486"/>
    </source>
</evidence>
<dbReference type="Pfam" id="PF00488">
    <property type="entry name" value="MutS_V"/>
    <property type="match status" value="1"/>
</dbReference>
<dbReference type="InterPro" id="IPR007861">
    <property type="entry name" value="DNA_mismatch_repair_MutS_clamp"/>
</dbReference>
<evidence type="ECO:0000256" key="8">
    <source>
        <dbReference type="SAM" id="MobiDB-lite"/>
    </source>
</evidence>
<dbReference type="SUPFAM" id="SSF48334">
    <property type="entry name" value="DNA repair protein MutS, domain III"/>
    <property type="match status" value="1"/>
</dbReference>
<dbReference type="Pfam" id="PF05188">
    <property type="entry name" value="MutS_II"/>
    <property type="match status" value="1"/>
</dbReference>
<gene>
    <name evidence="10" type="ORF">BZA70DRAFT_276382</name>
</gene>
<dbReference type="SUPFAM" id="SSF55271">
    <property type="entry name" value="DNA repair protein MutS, domain I"/>
    <property type="match status" value="1"/>
</dbReference>
<dbReference type="InterPro" id="IPR027417">
    <property type="entry name" value="P-loop_NTPase"/>
</dbReference>
<dbReference type="NCBIfam" id="NF003810">
    <property type="entry name" value="PRK05399.1"/>
    <property type="match status" value="1"/>
</dbReference>
<dbReference type="EMBL" id="JBBJBU010000003">
    <property type="protein sequence ID" value="KAK7206351.1"/>
    <property type="molecule type" value="Genomic_DNA"/>
</dbReference>
<protein>
    <recommendedName>
        <fullName evidence="6">DNA mismatch repair protein</fullName>
    </recommendedName>
</protein>
<name>A0ABR1F932_9ASCO</name>
<dbReference type="Pfam" id="PF05190">
    <property type="entry name" value="MutS_IV"/>
    <property type="match status" value="1"/>
</dbReference>
<evidence type="ECO:0000256" key="2">
    <source>
        <dbReference type="ARBA" id="ARBA00022741"/>
    </source>
</evidence>
<keyword evidence="4 6" id="KW-0067">ATP-binding</keyword>
<dbReference type="RefSeq" id="XP_064769384.1">
    <property type="nucleotide sequence ID" value="XM_064912294.1"/>
</dbReference>
<feature type="region of interest" description="Disordered" evidence="8">
    <location>
        <begin position="259"/>
        <end position="293"/>
    </location>
</feature>
<feature type="compositionally biased region" description="Acidic residues" evidence="8">
    <location>
        <begin position="183"/>
        <end position="205"/>
    </location>
</feature>
<dbReference type="Pfam" id="PF05192">
    <property type="entry name" value="MutS_III"/>
    <property type="match status" value="1"/>
</dbReference>
<dbReference type="Gene3D" id="3.40.1170.10">
    <property type="entry name" value="DNA repair protein MutS, domain I"/>
    <property type="match status" value="1"/>
</dbReference>
<evidence type="ECO:0000256" key="5">
    <source>
        <dbReference type="ARBA" id="ARBA00023125"/>
    </source>
</evidence>
<feature type="compositionally biased region" description="Low complexity" evidence="8">
    <location>
        <begin position="264"/>
        <end position="286"/>
    </location>
</feature>
<comment type="function">
    <text evidence="6 7">Component of the post-replicative DNA mismatch repair system (MMR).</text>
</comment>
<dbReference type="Gene3D" id="3.30.420.110">
    <property type="entry name" value="MutS, connector domain"/>
    <property type="match status" value="1"/>
</dbReference>
<proteinExistence type="inferred from homology"/>
<organism evidence="10 11">
    <name type="scientific">Myxozyma melibiosi</name>
    <dbReference type="NCBI Taxonomy" id="54550"/>
    <lineage>
        <taxon>Eukaryota</taxon>
        <taxon>Fungi</taxon>
        <taxon>Dikarya</taxon>
        <taxon>Ascomycota</taxon>
        <taxon>Saccharomycotina</taxon>
        <taxon>Lipomycetes</taxon>
        <taxon>Lipomycetales</taxon>
        <taxon>Lipomycetaceae</taxon>
        <taxon>Myxozyma</taxon>
    </lineage>
</organism>
<evidence type="ECO:0000256" key="7">
    <source>
        <dbReference type="RuleBase" id="RU003756"/>
    </source>
</evidence>
<evidence type="ECO:0000313" key="11">
    <source>
        <dbReference type="Proteomes" id="UP001498771"/>
    </source>
</evidence>
<keyword evidence="2 6" id="KW-0547">Nucleotide-binding</keyword>
<comment type="caution">
    <text evidence="10">The sequence shown here is derived from an EMBL/GenBank/DDBJ whole genome shotgun (WGS) entry which is preliminary data.</text>
</comment>
<dbReference type="SUPFAM" id="SSF53150">
    <property type="entry name" value="DNA repair protein MutS, domain II"/>
    <property type="match status" value="1"/>
</dbReference>
<dbReference type="Gene3D" id="1.10.1420.10">
    <property type="match status" value="2"/>
</dbReference>
<keyword evidence="3 6" id="KW-0227">DNA damage</keyword>
<sequence>MAPAAAAKSQTPASSNKKQRTLASFFGKPKSEQTTTTSTPLNSSPLAAKSSANAKAKRAILAAKLDSDPVDAGEDDSRRRQQNEDSKRRAKDAFPSPDTPSIKSSSPEAEKDNEQSSSQLSSATPSRRAKARVHYSEVSDDDDEADTTTKSKRQKIENDDSEDEFIPAANRTANDSFEHMSEIEIDEDYDSMDDFVVADDFDEDEPKPKRKRPAPKKAKKASPSASTTTPAPVKSENFISPVSTPSSALELKSKFGALSRDTAKSGTSSSSSAAKAKPRASPASSAPEKKSFEKQNEERYAWLVDVRDADGHPVDHPDYDPRTLYIPKSAWAKFTAFETQYWEVKSKMYDTVVFFKKGKFYELYERDADIAHGEFDLKIAGGGRANMRLAGVPEMSFDYWASAFIAKGHKVAKVVQTETMLGKEMREKGGKKEEKIIRRELSCVLTGGTLVDETMLTDEMSTFCVAIKEGVSETGTPMFGVCYVDTATGAFSLTQLEDDVDYNMFQTVIAQLRPKELILEKGVISPLAVRIIKNNTSPGTIWNYIKPRTEFWPDDIAIEELSHGAYFPGANIDDRSQWPEILQSIEEHPFALSALGGLLWYLKQLRIDKELVSLGNFTKYDPVRTSSSLVLDGQSLQNLEIFANSYDGGDQGTLFRLLNRCITPFGKRQLRNWLCHPLQDVDLINARLDAVDLLNSNYELQSVMEKGLSSLPDLERLVSRIHADKCKVSDFLRVIEAFERIYELLVTLRTEFKLGGLIGKLIETIPDMEECLSMWRDAFDRQKAKNEGLLVPERGVEEDFDNSQDNMQRIEEELMTLLRGYRRQFKSQEISFKDSGKEIYLIEVPARIVNAIPKDWQQLGGTQKMKRFWSPEVRTLVREMLEARETHKSIVSEMQSRLYARFDKYYKIWLKATKLVSNLDCLVSLAKTTASLGTPSCRPQFVQSERSVLDFKELRHPCYSSDHEFIPNDVALGGETPNITLLTGANAAGKSTILRMTCVAAIMAQIGCYVPAESARMTPVDRIMTRLGANDNIFAGQSTFYVELSETKKMLSQATNRSLLVLDELGRGGSSSDGFAIAESVLYHIATHIGSLGFFATHYGTLAASFTGHPEVEPKRMAILVDEDERRVTFLYRLEHGVSPGSFGMHVASMCGVDRKIVDEAEVAAKQYEHTTQAKKLLETTSSGAFVPLGLQSDFSWLMKLAEGKEEGESQLNFASVLKEIDNL</sequence>
<evidence type="ECO:0000313" key="10">
    <source>
        <dbReference type="EMBL" id="KAK7206351.1"/>
    </source>
</evidence>
<feature type="domain" description="DNA mismatch repair proteins mutS family" evidence="9">
    <location>
        <begin position="1058"/>
        <end position="1074"/>
    </location>
</feature>
<dbReference type="PIRSF" id="PIRSF037677">
    <property type="entry name" value="DNA_mis_repair_Msh6"/>
    <property type="match status" value="1"/>
</dbReference>
<feature type="compositionally biased region" description="Low complexity" evidence="8">
    <location>
        <begin position="1"/>
        <end position="15"/>
    </location>
</feature>
<keyword evidence="11" id="KW-1185">Reference proteome</keyword>
<feature type="compositionally biased region" description="Low complexity" evidence="8">
    <location>
        <begin position="34"/>
        <end position="64"/>
    </location>
</feature>
<dbReference type="InterPro" id="IPR000432">
    <property type="entry name" value="DNA_mismatch_repair_MutS_C"/>
</dbReference>
<evidence type="ECO:0000256" key="4">
    <source>
        <dbReference type="ARBA" id="ARBA00022840"/>
    </source>
</evidence>
<dbReference type="PROSITE" id="PS00486">
    <property type="entry name" value="DNA_MISMATCH_REPAIR_2"/>
    <property type="match status" value="1"/>
</dbReference>
<dbReference type="InterPro" id="IPR036187">
    <property type="entry name" value="DNA_mismatch_repair_MutS_sf"/>
</dbReference>
<dbReference type="InterPro" id="IPR036678">
    <property type="entry name" value="MutS_con_dom_sf"/>
</dbReference>
<dbReference type="InterPro" id="IPR016151">
    <property type="entry name" value="DNA_mismatch_repair_MutS_N"/>
</dbReference>
<dbReference type="InterPro" id="IPR007860">
    <property type="entry name" value="DNA_mmatch_repair_MutS_con_dom"/>
</dbReference>
<dbReference type="Proteomes" id="UP001498771">
    <property type="component" value="Unassembled WGS sequence"/>
</dbReference>
<dbReference type="PANTHER" id="PTHR11361:SF148">
    <property type="entry name" value="DNA MISMATCH REPAIR PROTEIN MSH6"/>
    <property type="match status" value="1"/>
</dbReference>
<comment type="similarity">
    <text evidence="1 6 7">Belongs to the DNA mismatch repair MutS family.</text>
</comment>
<dbReference type="PANTHER" id="PTHR11361">
    <property type="entry name" value="DNA MISMATCH REPAIR PROTEIN MUTS FAMILY MEMBER"/>
    <property type="match status" value="1"/>
</dbReference>
<evidence type="ECO:0000256" key="6">
    <source>
        <dbReference type="PIRNR" id="PIRNR037677"/>
    </source>
</evidence>
<feature type="compositionally biased region" description="Basic residues" evidence="8">
    <location>
        <begin position="208"/>
        <end position="220"/>
    </location>
</feature>
<reference evidence="10 11" key="1">
    <citation type="submission" date="2024-03" db="EMBL/GenBank/DDBJ databases">
        <title>Genome-scale model development and genomic sequencing of the oleaginous clade Lipomyces.</title>
        <authorList>
            <consortium name="Lawrence Berkeley National Laboratory"/>
            <person name="Czajka J.J."/>
            <person name="Han Y."/>
            <person name="Kim J."/>
            <person name="Mondo S.J."/>
            <person name="Hofstad B.A."/>
            <person name="Robles A."/>
            <person name="Haridas S."/>
            <person name="Riley R."/>
            <person name="LaButti K."/>
            <person name="Pangilinan J."/>
            <person name="Andreopoulos W."/>
            <person name="Lipzen A."/>
            <person name="Yan J."/>
            <person name="Wang M."/>
            <person name="Ng V."/>
            <person name="Grigoriev I.V."/>
            <person name="Spatafora J.W."/>
            <person name="Magnuson J.K."/>
            <person name="Baker S.E."/>
            <person name="Pomraning K.R."/>
        </authorList>
    </citation>
    <scope>NUCLEOTIDE SEQUENCE [LARGE SCALE GENOMIC DNA]</scope>
    <source>
        <strain evidence="10 11">Phaff 52-87</strain>
    </source>
</reference>
<dbReference type="InterPro" id="IPR007695">
    <property type="entry name" value="DNA_mismatch_repair_MutS-lik_N"/>
</dbReference>
<dbReference type="GeneID" id="90037806"/>
<feature type="compositionally biased region" description="Low complexity" evidence="8">
    <location>
        <begin position="221"/>
        <end position="232"/>
    </location>
</feature>
<dbReference type="InterPro" id="IPR017261">
    <property type="entry name" value="DNA_mismatch_repair_MutS/MSH"/>
</dbReference>
<dbReference type="SUPFAM" id="SSF52540">
    <property type="entry name" value="P-loop containing nucleoside triphosphate hydrolases"/>
    <property type="match status" value="1"/>
</dbReference>
<dbReference type="InterPro" id="IPR045076">
    <property type="entry name" value="MutS"/>
</dbReference>
<dbReference type="Pfam" id="PF01624">
    <property type="entry name" value="MutS_I"/>
    <property type="match status" value="1"/>
</dbReference>
<keyword evidence="6 7" id="KW-0234">DNA repair</keyword>